<evidence type="ECO:0000313" key="2">
    <source>
        <dbReference type="EMBL" id="MBB5331532.1"/>
    </source>
</evidence>
<dbReference type="InterPro" id="IPR014710">
    <property type="entry name" value="RmlC-like_jellyroll"/>
</dbReference>
<sequence>MRNFVLCAAVAALSFPALGQPSKDAEVFSSANVATQFSGLAADAKSKGSGGATLGDYGSHAIKLSLRAKSGGAEIHEHFDDIFFVTGGKATLITGGTVQNPKTKDGGETQGTAIEGGRTHAVAKGDVVHVPAGTPHQLILAPGEQFSAVVVKVKE</sequence>
<organism evidence="2 3">
    <name type="scientific">Tunturiibacter gelidiferens</name>
    <dbReference type="NCBI Taxonomy" id="3069689"/>
    <lineage>
        <taxon>Bacteria</taxon>
        <taxon>Pseudomonadati</taxon>
        <taxon>Acidobacteriota</taxon>
        <taxon>Terriglobia</taxon>
        <taxon>Terriglobales</taxon>
        <taxon>Acidobacteriaceae</taxon>
        <taxon>Tunturiibacter</taxon>
    </lineage>
</organism>
<gene>
    <name evidence="2" type="ORF">HDF14_005179</name>
</gene>
<proteinExistence type="predicted"/>
<keyword evidence="1" id="KW-0732">Signal</keyword>
<evidence type="ECO:0000313" key="3">
    <source>
        <dbReference type="Proteomes" id="UP000535182"/>
    </source>
</evidence>
<feature type="chain" id="PRO_5040994459" evidence="1">
    <location>
        <begin position="20"/>
        <end position="155"/>
    </location>
</feature>
<dbReference type="SUPFAM" id="SSF51182">
    <property type="entry name" value="RmlC-like cupins"/>
    <property type="match status" value="1"/>
</dbReference>
<name>A0A9X0QJB4_9BACT</name>
<feature type="signal peptide" evidence="1">
    <location>
        <begin position="1"/>
        <end position="19"/>
    </location>
</feature>
<reference evidence="2 3" key="1">
    <citation type="submission" date="2020-08" db="EMBL/GenBank/DDBJ databases">
        <title>Genomic Encyclopedia of Type Strains, Phase IV (KMG-V): Genome sequencing to study the core and pangenomes of soil and plant-associated prokaryotes.</title>
        <authorList>
            <person name="Whitman W."/>
        </authorList>
    </citation>
    <scope>NUCLEOTIDE SEQUENCE [LARGE SCALE GENOMIC DNA]</scope>
    <source>
        <strain evidence="2 3">X5P2</strain>
    </source>
</reference>
<dbReference type="Proteomes" id="UP000535182">
    <property type="component" value="Unassembled WGS sequence"/>
</dbReference>
<comment type="caution">
    <text evidence="2">The sequence shown here is derived from an EMBL/GenBank/DDBJ whole genome shotgun (WGS) entry which is preliminary data.</text>
</comment>
<dbReference type="RefSeq" id="WP_183981353.1">
    <property type="nucleotide sequence ID" value="NZ_JACHEB010000015.1"/>
</dbReference>
<protein>
    <submittedName>
        <fullName evidence="2">Mannose-6-phosphate isomerase-like protein (Cupin superfamily)</fullName>
    </submittedName>
</protein>
<dbReference type="InterPro" id="IPR011051">
    <property type="entry name" value="RmlC_Cupin_sf"/>
</dbReference>
<accession>A0A9X0QJB4</accession>
<evidence type="ECO:0000256" key="1">
    <source>
        <dbReference type="SAM" id="SignalP"/>
    </source>
</evidence>
<keyword evidence="3" id="KW-1185">Reference proteome</keyword>
<dbReference type="EMBL" id="JACHEB010000015">
    <property type="protein sequence ID" value="MBB5331532.1"/>
    <property type="molecule type" value="Genomic_DNA"/>
</dbReference>
<dbReference type="AlphaFoldDB" id="A0A9X0QJB4"/>
<dbReference type="Gene3D" id="2.60.120.10">
    <property type="entry name" value="Jelly Rolls"/>
    <property type="match status" value="1"/>
</dbReference>